<comment type="caution">
    <text evidence="3">The sequence shown here is derived from an EMBL/GenBank/DDBJ whole genome shotgun (WGS) entry which is preliminary data.</text>
</comment>
<sequence>MSSDIVSDKAVAAELAAIEGLTPGAEAVVQLLGADLEQGRDLLRWAELDLVGALARVENVAAGGGARRRGWERTAESVLGVIVFFPLLLTWTGLAFAGYCYGELLSQDSAEEKAKPFLELWQGGFNNRLWAVGRFGDVAFAAVGFIVLLLLLAGVHSLARRKALADAEQEEADGVRIVGRLTVALTRAQLVLNAKQLTSPAHFESALSTSAERLKELIDGAKRTQEAASRTLKSSDALATRLIGTADQVSAAAAEASQAAVRAQEAMRSGVEALALAQAATTSAAGDLLRDGTDKLVDVNRSGIAAADKAAEQTREVVRQGVDALRDGQTQVAGAVDSARDTLAAAADQAAEQTREVVRQGVDALRNTQSVVTAAADQAAEQTREVVRQGVDALRNSQTQVAGAVDTARENLVAATRHSTEAVEAVGTQLRDAGNRVEVAVKELTAVQGDLNRRTEAVLRSAADIVKELQRVSQETATSILQLGRVVDRWDEAAALWVGAAETVERGTGLVLRAPRPTIPAQADPAGGQQGSNGARPSPAASGPTP</sequence>
<evidence type="ECO:0000256" key="2">
    <source>
        <dbReference type="SAM" id="Phobius"/>
    </source>
</evidence>
<feature type="region of interest" description="Disordered" evidence="1">
    <location>
        <begin position="518"/>
        <end position="546"/>
    </location>
</feature>
<keyword evidence="2" id="KW-0472">Membrane</keyword>
<keyword evidence="2" id="KW-0812">Transmembrane</keyword>
<keyword evidence="2" id="KW-1133">Transmembrane helix</keyword>
<keyword evidence="4" id="KW-1185">Reference proteome</keyword>
<accession>A0ABN2SHQ6</accession>
<evidence type="ECO:0000313" key="3">
    <source>
        <dbReference type="EMBL" id="GAA1986682.1"/>
    </source>
</evidence>
<feature type="transmembrane region" description="Helical" evidence="2">
    <location>
        <begin position="77"/>
        <end position="99"/>
    </location>
</feature>
<evidence type="ECO:0000313" key="4">
    <source>
        <dbReference type="Proteomes" id="UP001499854"/>
    </source>
</evidence>
<evidence type="ECO:0008006" key="5">
    <source>
        <dbReference type="Google" id="ProtNLM"/>
    </source>
</evidence>
<dbReference type="EMBL" id="BAAAQM010000037">
    <property type="protein sequence ID" value="GAA1986682.1"/>
    <property type="molecule type" value="Genomic_DNA"/>
</dbReference>
<dbReference type="RefSeq" id="WP_344660172.1">
    <property type="nucleotide sequence ID" value="NZ_BAAAQM010000037.1"/>
</dbReference>
<proteinExistence type="predicted"/>
<evidence type="ECO:0000256" key="1">
    <source>
        <dbReference type="SAM" id="MobiDB-lite"/>
    </source>
</evidence>
<reference evidence="3 4" key="1">
    <citation type="journal article" date="2019" name="Int. J. Syst. Evol. Microbiol.">
        <title>The Global Catalogue of Microorganisms (GCM) 10K type strain sequencing project: providing services to taxonomists for standard genome sequencing and annotation.</title>
        <authorList>
            <consortium name="The Broad Institute Genomics Platform"/>
            <consortium name="The Broad Institute Genome Sequencing Center for Infectious Disease"/>
            <person name="Wu L."/>
            <person name="Ma J."/>
        </authorList>
    </citation>
    <scope>NUCLEOTIDE SEQUENCE [LARGE SCALE GENOMIC DNA]</scope>
    <source>
        <strain evidence="3 4">JCM 16013</strain>
    </source>
</reference>
<name>A0ABN2SHQ6_9ACTN</name>
<gene>
    <name evidence="3" type="ORF">GCM10009838_56620</name>
</gene>
<organism evidence="3 4">
    <name type="scientific">Catenulispora subtropica</name>
    <dbReference type="NCBI Taxonomy" id="450798"/>
    <lineage>
        <taxon>Bacteria</taxon>
        <taxon>Bacillati</taxon>
        <taxon>Actinomycetota</taxon>
        <taxon>Actinomycetes</taxon>
        <taxon>Catenulisporales</taxon>
        <taxon>Catenulisporaceae</taxon>
        <taxon>Catenulispora</taxon>
    </lineage>
</organism>
<feature type="transmembrane region" description="Helical" evidence="2">
    <location>
        <begin position="138"/>
        <end position="159"/>
    </location>
</feature>
<dbReference type="Proteomes" id="UP001499854">
    <property type="component" value="Unassembled WGS sequence"/>
</dbReference>
<protein>
    <recommendedName>
        <fullName evidence="5">Methyl-accepting chemotaxis sensory transducer</fullName>
    </recommendedName>
</protein>